<reference evidence="1 2" key="1">
    <citation type="journal article" date="2014" name="PLoS Genet.">
        <title>Phylogenetically driven sequencing of extremely halophilic archaea reveals strategies for static and dynamic osmo-response.</title>
        <authorList>
            <person name="Becker E.A."/>
            <person name="Seitzer P.M."/>
            <person name="Tritt A."/>
            <person name="Larsen D."/>
            <person name="Krusor M."/>
            <person name="Yao A.I."/>
            <person name="Wu D."/>
            <person name="Madern D."/>
            <person name="Eisen J.A."/>
            <person name="Darling A.E."/>
            <person name="Facciotti M.T."/>
        </authorList>
    </citation>
    <scope>NUCLEOTIDE SEQUENCE [LARGE SCALE GENOMIC DNA]</scope>
    <source>
        <strain evidence="1 2">JCM 14089</strain>
    </source>
</reference>
<dbReference type="eggNOG" id="arCOG10784">
    <property type="taxonomic scope" value="Archaea"/>
</dbReference>
<keyword evidence="2" id="KW-1185">Reference proteome</keyword>
<accession>L9W6R3</accession>
<proteinExistence type="predicted"/>
<dbReference type="EMBL" id="AOHX01000037">
    <property type="protein sequence ID" value="ELY45022.1"/>
    <property type="molecule type" value="Genomic_DNA"/>
</dbReference>
<dbReference type="PATRIC" id="fig|1230460.4.peg.1773"/>
<sequence length="105" mass="11439">MSNPTTAGPVLTTLALEARSMPEPTLEDVEHSLDRATDLETEAAVAALQTARQDLTALEGEPTVDETRRQELATTLEQRLREVKNREAYDSAFGAAMNPDDEDAP</sequence>
<evidence type="ECO:0000313" key="2">
    <source>
        <dbReference type="Proteomes" id="UP000011661"/>
    </source>
</evidence>
<dbReference type="AlphaFoldDB" id="L9W6R3"/>
<name>L9W6R3_9EURY</name>
<protein>
    <submittedName>
        <fullName evidence="1">Uncharacterized protein</fullName>
    </submittedName>
</protein>
<dbReference type="RefSeq" id="WP_008162000.1">
    <property type="nucleotide sequence ID" value="NZ_AOHX01000037.1"/>
</dbReference>
<dbReference type="Proteomes" id="UP000011661">
    <property type="component" value="Unassembled WGS sequence"/>
</dbReference>
<gene>
    <name evidence="1" type="ORF">C495_08775</name>
</gene>
<organism evidence="1 2">
    <name type="scientific">Natronorubrum sulfidifaciens JCM 14089</name>
    <dbReference type="NCBI Taxonomy" id="1230460"/>
    <lineage>
        <taxon>Archaea</taxon>
        <taxon>Methanobacteriati</taxon>
        <taxon>Methanobacteriota</taxon>
        <taxon>Stenosarchaea group</taxon>
        <taxon>Halobacteria</taxon>
        <taxon>Halobacteriales</taxon>
        <taxon>Natrialbaceae</taxon>
        <taxon>Natronorubrum</taxon>
    </lineage>
</organism>
<dbReference type="STRING" id="1230460.C495_08775"/>
<comment type="caution">
    <text evidence="1">The sequence shown here is derived from an EMBL/GenBank/DDBJ whole genome shotgun (WGS) entry which is preliminary data.</text>
</comment>
<evidence type="ECO:0000313" key="1">
    <source>
        <dbReference type="EMBL" id="ELY45022.1"/>
    </source>
</evidence>